<dbReference type="Pfam" id="PF00651">
    <property type="entry name" value="BTB"/>
    <property type="match status" value="1"/>
</dbReference>
<dbReference type="PROSITE" id="PS50097">
    <property type="entry name" value="BTB"/>
    <property type="match status" value="1"/>
</dbReference>
<sequence>MASKRKWDKSEDSEASDQGDSEGSEASDQDDNPESLKPVLQRYVPFMMYESGAWSDITVEAGDPELFKVHKSVIGFASLYFENICNTGYLKSTGNHLKMSESDRIVEAILRHCYGIPAPWTQAASYEASGPNGWADVRELIQLRTAASKYQLRSMIRSIEEAFSAFLQLFVRQDRLSNVMQVGRIVFDQKGPVLKEMRRTVVGVTAEVLWDVLKDDDLFDCLRSHPKYLRRTPLRKKDLTQGGT</sequence>
<dbReference type="Gene3D" id="3.30.710.10">
    <property type="entry name" value="Potassium Channel Kv1.1, Chain A"/>
    <property type="match status" value="1"/>
</dbReference>
<keyword evidence="4" id="KW-1185">Reference proteome</keyword>
<evidence type="ECO:0000313" key="3">
    <source>
        <dbReference type="EMBL" id="WPB06815.1"/>
    </source>
</evidence>
<feature type="compositionally biased region" description="Acidic residues" evidence="1">
    <location>
        <begin position="11"/>
        <end position="33"/>
    </location>
</feature>
<feature type="domain" description="BTB" evidence="2">
    <location>
        <begin position="55"/>
        <end position="114"/>
    </location>
</feature>
<evidence type="ECO:0000256" key="1">
    <source>
        <dbReference type="SAM" id="MobiDB-lite"/>
    </source>
</evidence>
<feature type="region of interest" description="Disordered" evidence="1">
    <location>
        <begin position="1"/>
        <end position="35"/>
    </location>
</feature>
<gene>
    <name evidence="3" type="ORF">RHO25_011475</name>
</gene>
<dbReference type="CDD" id="cd18186">
    <property type="entry name" value="BTB_POZ_ZBTB_KLHL-like"/>
    <property type="match status" value="1"/>
</dbReference>
<proteinExistence type="predicted"/>
<reference evidence="3 4" key="1">
    <citation type="submission" date="2023-09" db="EMBL/GenBank/DDBJ databases">
        <title>Complete-Gapless Cercospora beticola genome.</title>
        <authorList>
            <person name="Wyatt N.A."/>
            <person name="Spanner R.E."/>
            <person name="Bolton M.D."/>
        </authorList>
    </citation>
    <scope>NUCLEOTIDE SEQUENCE [LARGE SCALE GENOMIC DNA]</scope>
    <source>
        <strain evidence="3">Cb09-40</strain>
    </source>
</reference>
<evidence type="ECO:0000313" key="4">
    <source>
        <dbReference type="Proteomes" id="UP001302367"/>
    </source>
</evidence>
<dbReference type="EMBL" id="CP134191">
    <property type="protein sequence ID" value="WPB06815.1"/>
    <property type="molecule type" value="Genomic_DNA"/>
</dbReference>
<name>A0ABZ0P4V0_CERBT</name>
<protein>
    <recommendedName>
        <fullName evidence="2">BTB domain-containing protein</fullName>
    </recommendedName>
</protein>
<organism evidence="3 4">
    <name type="scientific">Cercospora beticola</name>
    <name type="common">Sugarbeet leaf spot fungus</name>
    <dbReference type="NCBI Taxonomy" id="122368"/>
    <lineage>
        <taxon>Eukaryota</taxon>
        <taxon>Fungi</taxon>
        <taxon>Dikarya</taxon>
        <taxon>Ascomycota</taxon>
        <taxon>Pezizomycotina</taxon>
        <taxon>Dothideomycetes</taxon>
        <taxon>Dothideomycetidae</taxon>
        <taxon>Mycosphaerellales</taxon>
        <taxon>Mycosphaerellaceae</taxon>
        <taxon>Cercospora</taxon>
    </lineage>
</organism>
<dbReference type="GeneID" id="35433917"/>
<evidence type="ECO:0000259" key="2">
    <source>
        <dbReference type="PROSITE" id="PS50097"/>
    </source>
</evidence>
<dbReference type="InterPro" id="IPR011333">
    <property type="entry name" value="SKP1/BTB/POZ_sf"/>
</dbReference>
<dbReference type="SUPFAM" id="SSF54695">
    <property type="entry name" value="POZ domain"/>
    <property type="match status" value="1"/>
</dbReference>
<dbReference type="Proteomes" id="UP001302367">
    <property type="component" value="Chromosome 8"/>
</dbReference>
<dbReference type="RefSeq" id="XP_023454944.2">
    <property type="nucleotide sequence ID" value="XM_023602895.2"/>
</dbReference>
<dbReference type="InterPro" id="IPR000210">
    <property type="entry name" value="BTB/POZ_dom"/>
</dbReference>
<accession>A0ABZ0P4V0</accession>